<dbReference type="AlphaFoldDB" id="A0A4R2IPJ4"/>
<keyword evidence="2" id="KW-0067">ATP-binding</keyword>
<keyword evidence="5" id="KW-1185">Reference proteome</keyword>
<dbReference type="GO" id="GO:0003677">
    <property type="term" value="F:DNA binding"/>
    <property type="evidence" value="ECO:0007669"/>
    <property type="project" value="InterPro"/>
</dbReference>
<evidence type="ECO:0000259" key="3">
    <source>
        <dbReference type="PROSITE" id="PS50043"/>
    </source>
</evidence>
<protein>
    <submittedName>
        <fullName evidence="4">AAA ATPase-like protein</fullName>
    </submittedName>
</protein>
<name>A0A4R2IPJ4_9ACTN</name>
<dbReference type="Proteomes" id="UP000295573">
    <property type="component" value="Unassembled WGS sequence"/>
</dbReference>
<dbReference type="PROSITE" id="PS00622">
    <property type="entry name" value="HTH_LUXR_1"/>
    <property type="match status" value="1"/>
</dbReference>
<dbReference type="CDD" id="cd06170">
    <property type="entry name" value="LuxR_C_like"/>
    <property type="match status" value="1"/>
</dbReference>
<dbReference type="InterPro" id="IPR011990">
    <property type="entry name" value="TPR-like_helical_dom_sf"/>
</dbReference>
<dbReference type="SUPFAM" id="SSF52540">
    <property type="entry name" value="P-loop containing nucleoside triphosphate hydrolases"/>
    <property type="match status" value="1"/>
</dbReference>
<dbReference type="PANTHER" id="PTHR16305">
    <property type="entry name" value="TESTICULAR SOLUBLE ADENYLYL CYCLASE"/>
    <property type="match status" value="1"/>
</dbReference>
<evidence type="ECO:0000256" key="1">
    <source>
        <dbReference type="ARBA" id="ARBA00022741"/>
    </source>
</evidence>
<evidence type="ECO:0000313" key="4">
    <source>
        <dbReference type="EMBL" id="TCO47211.1"/>
    </source>
</evidence>
<dbReference type="InterPro" id="IPR041664">
    <property type="entry name" value="AAA_16"/>
</dbReference>
<dbReference type="InterPro" id="IPR036388">
    <property type="entry name" value="WH-like_DNA-bd_sf"/>
</dbReference>
<gene>
    <name evidence="4" type="ORF">EV646_106451</name>
</gene>
<organism evidence="4 5">
    <name type="scientific">Kribbella antiqua</name>
    <dbReference type="NCBI Taxonomy" id="2512217"/>
    <lineage>
        <taxon>Bacteria</taxon>
        <taxon>Bacillati</taxon>
        <taxon>Actinomycetota</taxon>
        <taxon>Actinomycetes</taxon>
        <taxon>Propionibacteriales</taxon>
        <taxon>Kribbellaceae</taxon>
        <taxon>Kribbella</taxon>
    </lineage>
</organism>
<dbReference type="PANTHER" id="PTHR16305:SF35">
    <property type="entry name" value="TRANSCRIPTIONAL ACTIVATOR DOMAIN"/>
    <property type="match status" value="1"/>
</dbReference>
<dbReference type="SUPFAM" id="SSF46894">
    <property type="entry name" value="C-terminal effector domain of the bipartite response regulators"/>
    <property type="match status" value="1"/>
</dbReference>
<accession>A0A4R2IPJ4</accession>
<dbReference type="InterPro" id="IPR027417">
    <property type="entry name" value="P-loop_NTPase"/>
</dbReference>
<dbReference type="GO" id="GO:0004016">
    <property type="term" value="F:adenylate cyclase activity"/>
    <property type="evidence" value="ECO:0007669"/>
    <property type="project" value="TreeGrafter"/>
</dbReference>
<dbReference type="PROSITE" id="PS50043">
    <property type="entry name" value="HTH_LUXR_2"/>
    <property type="match status" value="1"/>
</dbReference>
<reference evidence="4 5" key="1">
    <citation type="journal article" date="2015" name="Stand. Genomic Sci.">
        <title>Genomic Encyclopedia of Bacterial and Archaeal Type Strains, Phase III: the genomes of soil and plant-associated and newly described type strains.</title>
        <authorList>
            <person name="Whitman W.B."/>
            <person name="Woyke T."/>
            <person name="Klenk H.P."/>
            <person name="Zhou Y."/>
            <person name="Lilburn T.G."/>
            <person name="Beck B.J."/>
            <person name="De Vos P."/>
            <person name="Vandamme P."/>
            <person name="Eisen J.A."/>
            <person name="Garrity G."/>
            <person name="Hugenholtz P."/>
            <person name="Kyrpides N.C."/>
        </authorList>
    </citation>
    <scope>NUCLEOTIDE SEQUENCE [LARGE SCALE GENOMIC DNA]</scope>
    <source>
        <strain evidence="4 5">VKM Ac-2541</strain>
    </source>
</reference>
<dbReference type="GO" id="GO:0006355">
    <property type="term" value="P:regulation of DNA-templated transcription"/>
    <property type="evidence" value="ECO:0007669"/>
    <property type="project" value="InterPro"/>
</dbReference>
<evidence type="ECO:0000256" key="2">
    <source>
        <dbReference type="ARBA" id="ARBA00022840"/>
    </source>
</evidence>
<feature type="domain" description="HTH luxR-type" evidence="3">
    <location>
        <begin position="867"/>
        <end position="932"/>
    </location>
</feature>
<dbReference type="InterPro" id="IPR000792">
    <property type="entry name" value="Tscrpt_reg_LuxR_C"/>
</dbReference>
<keyword evidence="1" id="KW-0547">Nucleotide-binding</keyword>
<sequence length="937" mass="101821">MGKTRLVRAVCDDAVKATVLWGRCVRFGAVDSPYGPLVNALEGWVESAEPHELTEVLDAVPAAGQLLPALGGHHEVRLLSVVDGLVMAIARQRPTILVVDDVQWADPASRDALAYLVAGFRSQRLAILATYRDEELGTGHPMHSWLADLRRLPSVTDVRLDRLSWDETEQQVAMLLGDRPRRGLVDAVVRRSDGNPYLSELLLEGVSVTADELPADLPAELSGALLAAWHRLSAPGREVMRLLAVAGRPSSIDDLREVAASAGIGPDAVTRALAEAVNTGMSVAQGADLCWFRHPLVAEVLYATFVPGEAETVHAAWAKALASRPATGLDEVQRQGDLALHYEAARDLESCLEASLRAADLASGIKARREEAVHLRRAARLWPIVHGSDAEEVGLLERVARSNALVGDGEASFQAWSRALELVDERTDPLRACRLLRRWADSAFATGRTSGRPIAEAEHAVELSRAFPDSEEYADALAFLSWCQWWNNELELSGKYAEEAVQAAHRSGSNVALSLAYAVRGNADIHGERSDTDTATGLRFAELTGDPELIWRMLVIRHNYLTRRGRLLECIEPIKRFLAFALDEGALSVAVFAAGLLSHHLLMFGRLPESAEVIREGLSLAGLPNAGAMARLSAASLSVRQGNADVAGLHVQRAEELMPGLENRTGLFAQPVLAEYLIATGRPEQALDMLSRTIGTQYVDTRDADELLVWGARVAADLMEAARDRREAVGSIHAAYDELLSARRRMQPQPFELGGPDDLIQPAMQALFTAETARYKAQSPTSAQWEDAVRRCDTAGLLWDEAVASLRWAQALLDEGSSRAVVAVPLRSAHRFAVQAGANPLRQQVEAFAALCAIPLQEPTQPSPPETPGPLRSLTKREQEVLSYLVAGRTYAEIAKALFISEKTVSVHVSNLLHKTGTSSRREVAALAVRLGQTPRN</sequence>
<dbReference type="Pfam" id="PF13191">
    <property type="entry name" value="AAA_16"/>
    <property type="match status" value="1"/>
</dbReference>
<proteinExistence type="predicted"/>
<dbReference type="SMART" id="SM00421">
    <property type="entry name" value="HTH_LUXR"/>
    <property type="match status" value="1"/>
</dbReference>
<dbReference type="GO" id="GO:0005524">
    <property type="term" value="F:ATP binding"/>
    <property type="evidence" value="ECO:0007669"/>
    <property type="project" value="UniProtKB-KW"/>
</dbReference>
<dbReference type="SUPFAM" id="SSF48452">
    <property type="entry name" value="TPR-like"/>
    <property type="match status" value="1"/>
</dbReference>
<dbReference type="GO" id="GO:0005737">
    <property type="term" value="C:cytoplasm"/>
    <property type="evidence" value="ECO:0007669"/>
    <property type="project" value="TreeGrafter"/>
</dbReference>
<dbReference type="InterPro" id="IPR016032">
    <property type="entry name" value="Sig_transdc_resp-reg_C-effctor"/>
</dbReference>
<dbReference type="Pfam" id="PF00196">
    <property type="entry name" value="GerE"/>
    <property type="match status" value="1"/>
</dbReference>
<dbReference type="EMBL" id="SLWR01000006">
    <property type="protein sequence ID" value="TCO47211.1"/>
    <property type="molecule type" value="Genomic_DNA"/>
</dbReference>
<comment type="caution">
    <text evidence="4">The sequence shown here is derived from an EMBL/GenBank/DDBJ whole genome shotgun (WGS) entry which is preliminary data.</text>
</comment>
<dbReference type="PRINTS" id="PR00038">
    <property type="entry name" value="HTHLUXR"/>
</dbReference>
<evidence type="ECO:0000313" key="5">
    <source>
        <dbReference type="Proteomes" id="UP000295573"/>
    </source>
</evidence>
<dbReference type="Gene3D" id="1.10.10.10">
    <property type="entry name" value="Winged helix-like DNA-binding domain superfamily/Winged helix DNA-binding domain"/>
    <property type="match status" value="1"/>
</dbReference>